<dbReference type="eggNOG" id="COG2010">
    <property type="taxonomic scope" value="Bacteria"/>
</dbReference>
<organism evidence="7 8">
    <name type="scientific">Chthoniobacter flavus Ellin428</name>
    <dbReference type="NCBI Taxonomy" id="497964"/>
    <lineage>
        <taxon>Bacteria</taxon>
        <taxon>Pseudomonadati</taxon>
        <taxon>Verrucomicrobiota</taxon>
        <taxon>Spartobacteria</taxon>
        <taxon>Chthoniobacterales</taxon>
        <taxon>Chthoniobacteraceae</taxon>
        <taxon>Chthoniobacter</taxon>
    </lineage>
</organism>
<keyword evidence="3 4" id="KW-0408">Iron</keyword>
<dbReference type="SUPFAM" id="SSF46626">
    <property type="entry name" value="Cytochrome c"/>
    <property type="match status" value="1"/>
</dbReference>
<dbReference type="Pfam" id="PF07587">
    <property type="entry name" value="PSD1"/>
    <property type="match status" value="1"/>
</dbReference>
<evidence type="ECO:0000313" key="7">
    <source>
        <dbReference type="EMBL" id="EDY19632.1"/>
    </source>
</evidence>
<sequence precursor="true">MKPSSFSLSAFLLVAAAATSPLVAAQPTTQQTEFFEKQIRPILANRCYECHSVEKKTKGGLALDSAASTLKGGDTGPALVPGDPEKSLLISAVRYQDHDLQMPPKRQLSAEEVKTLEEWVKMGAPDPRTAPIVAKKGRVIDIEEGRKFWSFTPIAQVEPPKVEGATSPIDAFIQAKLKKEGLVPAPPADKRTLIRRATYDLIGLPPTPKEVADFLADNSPEAFDKVVDRLLASPQYGERWGRHWLDVARYADSNGMDENIAFGNAWRYRDYVVRSFNTDKPFNQFVIEQIAGDLLPYSEDAMTGTGFLALGARVLAEPDMQKLEMDIIDEQMDTIGKAFMGMTIGCARCHDHKFDPIRQADYYAMAAIFRSTRNLADEKMGAIKFWYEHSLATPEQIAEKKKYDEEVKARKAKITAISTKARREIHEPLEKRATDYLVAAAFLPEKPKLLDAMPVAKAHDLDANILLSCRQYLDLHPTVPFFNVWRDLAPGHDGVALHEHYDAVFAEALATKKGEAYAALTDLKGFLGLPAKDEDILDKATLAQIAAMTTEVTEFEEKGPDLPALMSVTDGKILKTLPIHLRGSYLTLGEPVERGFPEVMRTTFTKPILPAKHSGRLELAEWMASSEHPLTARVIVNRVWRWHFGQGIVASTDNFGELGARPSHPELLDWLARNFIENGWSIKDLHRLIMKSAVYQQASTVSFSPSDKVDPRIIDPENHLLWHANIQRLEAEEIRDAMLYTCGWLDMTIGGKTIPLHNREFVFNHTSKDATTYESPRRALYLPVIRNHLYNMLEQYDYPDPTMPTGSRNSTVIAPQALIMMNAPVVMESSQRLAVKLAPIPSDEGRVQQAYQMLFSRPPKDHELADALAMVREFRTTESPERAWAIFCQALYAANEFIYLR</sequence>
<feature type="signal peptide" evidence="5">
    <location>
        <begin position="1"/>
        <end position="25"/>
    </location>
</feature>
<protein>
    <recommendedName>
        <fullName evidence="6">Cytochrome c domain-containing protein</fullName>
    </recommendedName>
</protein>
<keyword evidence="1 4" id="KW-0349">Heme</keyword>
<name>B4D1M0_9BACT</name>
<dbReference type="GO" id="GO:0046872">
    <property type="term" value="F:metal ion binding"/>
    <property type="evidence" value="ECO:0007669"/>
    <property type="project" value="UniProtKB-KW"/>
</dbReference>
<dbReference type="PANTHER" id="PTHR35889:SF3">
    <property type="entry name" value="F-BOX DOMAIN-CONTAINING PROTEIN"/>
    <property type="match status" value="1"/>
</dbReference>
<evidence type="ECO:0000313" key="8">
    <source>
        <dbReference type="Proteomes" id="UP000005824"/>
    </source>
</evidence>
<dbReference type="InterPro" id="IPR009056">
    <property type="entry name" value="Cyt_c-like_dom"/>
</dbReference>
<evidence type="ECO:0000256" key="4">
    <source>
        <dbReference type="PROSITE-ProRule" id="PRU00433"/>
    </source>
</evidence>
<dbReference type="STRING" id="497964.CfE428DRAFT_2808"/>
<keyword evidence="5" id="KW-0732">Signal</keyword>
<evidence type="ECO:0000256" key="2">
    <source>
        <dbReference type="ARBA" id="ARBA00022723"/>
    </source>
</evidence>
<gene>
    <name evidence="7" type="ORF">CfE428DRAFT_2808</name>
</gene>
<proteinExistence type="predicted"/>
<evidence type="ECO:0000259" key="6">
    <source>
        <dbReference type="PROSITE" id="PS51007"/>
    </source>
</evidence>
<dbReference type="RefSeq" id="WP_006980133.1">
    <property type="nucleotide sequence ID" value="NZ_ABVL01000007.1"/>
</dbReference>
<accession>B4D1M0</accession>
<evidence type="ECO:0000256" key="5">
    <source>
        <dbReference type="SAM" id="SignalP"/>
    </source>
</evidence>
<dbReference type="InterPro" id="IPR036909">
    <property type="entry name" value="Cyt_c-like_dom_sf"/>
</dbReference>
<feature type="domain" description="Cytochrome c" evidence="6">
    <location>
        <begin position="26"/>
        <end position="234"/>
    </location>
</feature>
<dbReference type="PANTHER" id="PTHR35889">
    <property type="entry name" value="CYCLOINULO-OLIGOSACCHARIDE FRUCTANOTRANSFERASE-RELATED"/>
    <property type="match status" value="1"/>
</dbReference>
<dbReference type="InterPro" id="IPR022655">
    <property type="entry name" value="DUF1553"/>
</dbReference>
<comment type="caution">
    <text evidence="7">The sequence shown here is derived from an EMBL/GenBank/DDBJ whole genome shotgun (WGS) entry which is preliminary data.</text>
</comment>
<dbReference type="GO" id="GO:0009055">
    <property type="term" value="F:electron transfer activity"/>
    <property type="evidence" value="ECO:0007669"/>
    <property type="project" value="InterPro"/>
</dbReference>
<dbReference type="Pfam" id="PF07583">
    <property type="entry name" value="PSCyt2"/>
    <property type="match status" value="1"/>
</dbReference>
<reference evidence="7 8" key="1">
    <citation type="journal article" date="2011" name="J. Bacteriol.">
        <title>Genome sequence of Chthoniobacter flavus Ellin428, an aerobic heterotrophic soil bacterium.</title>
        <authorList>
            <person name="Kant R."/>
            <person name="van Passel M.W."/>
            <person name="Palva A."/>
            <person name="Lucas S."/>
            <person name="Lapidus A."/>
            <person name="Glavina Del Rio T."/>
            <person name="Dalin E."/>
            <person name="Tice H."/>
            <person name="Bruce D."/>
            <person name="Goodwin L."/>
            <person name="Pitluck S."/>
            <person name="Larimer F.W."/>
            <person name="Land M.L."/>
            <person name="Hauser L."/>
            <person name="Sangwan P."/>
            <person name="de Vos W.M."/>
            <person name="Janssen P.H."/>
            <person name="Smidt H."/>
        </authorList>
    </citation>
    <scope>NUCLEOTIDE SEQUENCE [LARGE SCALE GENOMIC DNA]</scope>
    <source>
        <strain evidence="7 8">Ellin428</strain>
    </source>
</reference>
<evidence type="ECO:0000256" key="3">
    <source>
        <dbReference type="ARBA" id="ARBA00023004"/>
    </source>
</evidence>
<dbReference type="EMBL" id="ABVL01000007">
    <property type="protein sequence ID" value="EDY19632.1"/>
    <property type="molecule type" value="Genomic_DNA"/>
</dbReference>
<dbReference type="PROSITE" id="PS51007">
    <property type="entry name" value="CYTC"/>
    <property type="match status" value="1"/>
</dbReference>
<dbReference type="InParanoid" id="B4D1M0"/>
<dbReference type="InterPro" id="IPR011429">
    <property type="entry name" value="Cyt_c_Planctomycete-type"/>
</dbReference>
<keyword evidence="8" id="KW-1185">Reference proteome</keyword>
<dbReference type="Pfam" id="PF07635">
    <property type="entry name" value="PSCyt1"/>
    <property type="match status" value="1"/>
</dbReference>
<evidence type="ECO:0000256" key="1">
    <source>
        <dbReference type="ARBA" id="ARBA00022617"/>
    </source>
</evidence>
<dbReference type="AlphaFoldDB" id="B4D1M0"/>
<dbReference type="GO" id="GO:0020037">
    <property type="term" value="F:heme binding"/>
    <property type="evidence" value="ECO:0007669"/>
    <property type="project" value="InterPro"/>
</dbReference>
<keyword evidence="2 4" id="KW-0479">Metal-binding</keyword>
<feature type="chain" id="PRO_5002802633" description="Cytochrome c domain-containing protein" evidence="5">
    <location>
        <begin position="26"/>
        <end position="901"/>
    </location>
</feature>
<dbReference type="Proteomes" id="UP000005824">
    <property type="component" value="Unassembled WGS sequence"/>
</dbReference>
<dbReference type="InterPro" id="IPR011444">
    <property type="entry name" value="DUF1549"/>
</dbReference>